<proteinExistence type="predicted"/>
<evidence type="ECO:0000313" key="1">
    <source>
        <dbReference type="EMBL" id="KIJ37338.1"/>
    </source>
</evidence>
<protein>
    <submittedName>
        <fullName evidence="1">Unplaced genomic scaffold SPHSTscaffold_95, whole genome shotgun sequence</fullName>
    </submittedName>
</protein>
<gene>
    <name evidence="1" type="ORF">M422DRAFT_260288</name>
</gene>
<organism evidence="1 2">
    <name type="scientific">Sphaerobolus stellatus (strain SS14)</name>
    <dbReference type="NCBI Taxonomy" id="990650"/>
    <lineage>
        <taxon>Eukaryota</taxon>
        <taxon>Fungi</taxon>
        <taxon>Dikarya</taxon>
        <taxon>Basidiomycota</taxon>
        <taxon>Agaricomycotina</taxon>
        <taxon>Agaricomycetes</taxon>
        <taxon>Phallomycetidae</taxon>
        <taxon>Geastrales</taxon>
        <taxon>Sphaerobolaceae</taxon>
        <taxon>Sphaerobolus</taxon>
    </lineage>
</organism>
<dbReference type="HOGENOM" id="CLU_037356_2_0_1"/>
<dbReference type="EMBL" id="KN837170">
    <property type="protein sequence ID" value="KIJ37338.1"/>
    <property type="molecule type" value="Genomic_DNA"/>
</dbReference>
<name>A0A0C9U3B5_SPHS4</name>
<sequence length="199" mass="23065">MPGACFVCHLKGCEQCSIYLEHLLEDIEQRPSKFSFTRDEILDRIQDVWPQIGTYLTEIGEIDDLLNKIQTLETQHLQVSIPPIAQECSRKLDENSSFRNKVLKPIERPDHWSLHMWKMLEGWHTNPMSVPNAIRDNNDGYFLEEDIDIAAWLSNITADVPHQAFMHQMKAVFGSQLNFEMAFSGFDSNSLIPNHHQTR</sequence>
<evidence type="ECO:0000313" key="2">
    <source>
        <dbReference type="Proteomes" id="UP000054279"/>
    </source>
</evidence>
<keyword evidence="2" id="KW-1185">Reference proteome</keyword>
<accession>A0A0C9U3B5</accession>
<dbReference type="Proteomes" id="UP000054279">
    <property type="component" value="Unassembled WGS sequence"/>
</dbReference>
<reference evidence="1 2" key="1">
    <citation type="submission" date="2014-06" db="EMBL/GenBank/DDBJ databases">
        <title>Evolutionary Origins and Diversification of the Mycorrhizal Mutualists.</title>
        <authorList>
            <consortium name="DOE Joint Genome Institute"/>
            <consortium name="Mycorrhizal Genomics Consortium"/>
            <person name="Kohler A."/>
            <person name="Kuo A."/>
            <person name="Nagy L.G."/>
            <person name="Floudas D."/>
            <person name="Copeland A."/>
            <person name="Barry K.W."/>
            <person name="Cichocki N."/>
            <person name="Veneault-Fourrey C."/>
            <person name="LaButti K."/>
            <person name="Lindquist E.A."/>
            <person name="Lipzen A."/>
            <person name="Lundell T."/>
            <person name="Morin E."/>
            <person name="Murat C."/>
            <person name="Riley R."/>
            <person name="Ohm R."/>
            <person name="Sun H."/>
            <person name="Tunlid A."/>
            <person name="Henrissat B."/>
            <person name="Grigoriev I.V."/>
            <person name="Hibbett D.S."/>
            <person name="Martin F."/>
        </authorList>
    </citation>
    <scope>NUCLEOTIDE SEQUENCE [LARGE SCALE GENOMIC DNA]</scope>
    <source>
        <strain evidence="1 2">SS14</strain>
    </source>
</reference>
<dbReference type="AlphaFoldDB" id="A0A0C9U3B5"/>